<dbReference type="CDD" id="cd07332">
    <property type="entry name" value="M48C_Oma1_like"/>
    <property type="match status" value="1"/>
</dbReference>
<proteinExistence type="inferred from homology"/>
<keyword evidence="11" id="KW-1185">Reference proteome</keyword>
<dbReference type="OrthoDB" id="15218at2"/>
<accession>A0A1Y0ELF1</accession>
<dbReference type="GO" id="GO:0051603">
    <property type="term" value="P:proteolysis involved in protein catabolic process"/>
    <property type="evidence" value="ECO:0007669"/>
    <property type="project" value="TreeGrafter"/>
</dbReference>
<evidence type="ECO:0000256" key="2">
    <source>
        <dbReference type="ARBA" id="ARBA00022723"/>
    </source>
</evidence>
<dbReference type="KEGG" id="cser:CCO03_07110"/>
<keyword evidence="4 6" id="KW-0862">Zinc</keyword>
<evidence type="ECO:0000256" key="1">
    <source>
        <dbReference type="ARBA" id="ARBA00022670"/>
    </source>
</evidence>
<keyword evidence="2" id="KW-0479">Metal-binding</keyword>
<evidence type="ECO:0000313" key="10">
    <source>
        <dbReference type="EMBL" id="ARU04473.1"/>
    </source>
</evidence>
<dbReference type="PANTHER" id="PTHR22726">
    <property type="entry name" value="METALLOENDOPEPTIDASE OMA1"/>
    <property type="match status" value="1"/>
</dbReference>
<evidence type="ECO:0000259" key="9">
    <source>
        <dbReference type="Pfam" id="PF01435"/>
    </source>
</evidence>
<dbReference type="Pfam" id="PF01435">
    <property type="entry name" value="Peptidase_M48"/>
    <property type="match status" value="1"/>
</dbReference>
<keyword evidence="5 6" id="KW-0482">Metalloprotease</keyword>
<keyword evidence="8" id="KW-0812">Transmembrane</keyword>
<feature type="transmembrane region" description="Helical" evidence="8">
    <location>
        <begin position="29"/>
        <end position="50"/>
    </location>
</feature>
<feature type="region of interest" description="Disordered" evidence="7">
    <location>
        <begin position="261"/>
        <end position="287"/>
    </location>
</feature>
<name>A0A1Y0ELF1_9BURK</name>
<feature type="domain" description="Peptidase M48" evidence="9">
    <location>
        <begin position="84"/>
        <end position="257"/>
    </location>
</feature>
<evidence type="ECO:0000256" key="3">
    <source>
        <dbReference type="ARBA" id="ARBA00022801"/>
    </source>
</evidence>
<dbReference type="Gene3D" id="3.30.2010.10">
    <property type="entry name" value="Metalloproteases ('zincins'), catalytic domain"/>
    <property type="match status" value="1"/>
</dbReference>
<dbReference type="AlphaFoldDB" id="A0A1Y0ELF1"/>
<keyword evidence="8" id="KW-0472">Membrane</keyword>
<sequence length="287" mass="30559">MASYENPEVNHDVNVSAGSPLREFLSLSLWLALATVVLVGAVYLGARWLAPFLPFAWEQRMAAPVMAYWQGEATPGGDARLATQRQAWLQALADRLRPALQMPADMPVTVHWRASEDPNAFATLGGHVVIHQGLLDRVDSENAVAMVLAHEMAHVKHRDPIVALGGGLAVSLALQALLGGSGVASEAAATLSQLSFSRQQERDADAAALAALRTTYGHVADADAFFARMLCEQRGAAAPEFLQTHPDTAARLQAIRAGETASAPGQPLALPTFLHSPQRPPACTDAR</sequence>
<evidence type="ECO:0000256" key="7">
    <source>
        <dbReference type="SAM" id="MobiDB-lite"/>
    </source>
</evidence>
<organism evidence="10 11">
    <name type="scientific">Comamonas serinivorans</name>
    <dbReference type="NCBI Taxonomy" id="1082851"/>
    <lineage>
        <taxon>Bacteria</taxon>
        <taxon>Pseudomonadati</taxon>
        <taxon>Pseudomonadota</taxon>
        <taxon>Betaproteobacteria</taxon>
        <taxon>Burkholderiales</taxon>
        <taxon>Comamonadaceae</taxon>
        <taxon>Comamonas</taxon>
    </lineage>
</organism>
<keyword evidence="3 6" id="KW-0378">Hydrolase</keyword>
<evidence type="ECO:0000256" key="6">
    <source>
        <dbReference type="RuleBase" id="RU003983"/>
    </source>
</evidence>
<dbReference type="InterPro" id="IPR051156">
    <property type="entry name" value="Mito/Outer_Membr_Metalloprot"/>
</dbReference>
<dbReference type="GO" id="GO:0004222">
    <property type="term" value="F:metalloendopeptidase activity"/>
    <property type="evidence" value="ECO:0007669"/>
    <property type="project" value="InterPro"/>
</dbReference>
<dbReference type="InterPro" id="IPR001915">
    <property type="entry name" value="Peptidase_M48"/>
</dbReference>
<comment type="similarity">
    <text evidence="6">Belongs to the peptidase M48 family.</text>
</comment>
<keyword evidence="8" id="KW-1133">Transmembrane helix</keyword>
<evidence type="ECO:0000256" key="8">
    <source>
        <dbReference type="SAM" id="Phobius"/>
    </source>
</evidence>
<reference evidence="10 11" key="1">
    <citation type="submission" date="2017-05" db="EMBL/GenBank/DDBJ databases">
        <authorList>
            <person name="Song R."/>
            <person name="Chenine A.L."/>
            <person name="Ruprecht R.M."/>
        </authorList>
    </citation>
    <scope>NUCLEOTIDE SEQUENCE [LARGE SCALE GENOMIC DNA]</scope>
    <source>
        <strain evidence="10 11">DSM 26136</strain>
    </source>
</reference>
<dbReference type="PANTHER" id="PTHR22726:SF1">
    <property type="entry name" value="METALLOENDOPEPTIDASE OMA1, MITOCHONDRIAL"/>
    <property type="match status" value="1"/>
</dbReference>
<keyword evidence="1 6" id="KW-0645">Protease</keyword>
<dbReference type="RefSeq" id="WP_087279114.1">
    <property type="nucleotide sequence ID" value="NZ_CP021455.1"/>
</dbReference>
<dbReference type="GO" id="GO:0046872">
    <property type="term" value="F:metal ion binding"/>
    <property type="evidence" value="ECO:0007669"/>
    <property type="project" value="UniProtKB-KW"/>
</dbReference>
<protein>
    <recommendedName>
        <fullName evidence="9">Peptidase M48 domain-containing protein</fullName>
    </recommendedName>
</protein>
<dbReference type="Proteomes" id="UP000196138">
    <property type="component" value="Chromosome"/>
</dbReference>
<comment type="cofactor">
    <cofactor evidence="6">
        <name>Zn(2+)</name>
        <dbReference type="ChEBI" id="CHEBI:29105"/>
    </cofactor>
    <text evidence="6">Binds 1 zinc ion per subunit.</text>
</comment>
<dbReference type="EMBL" id="CP021455">
    <property type="protein sequence ID" value="ARU04473.1"/>
    <property type="molecule type" value="Genomic_DNA"/>
</dbReference>
<dbReference type="GO" id="GO:0016020">
    <property type="term" value="C:membrane"/>
    <property type="evidence" value="ECO:0007669"/>
    <property type="project" value="TreeGrafter"/>
</dbReference>
<gene>
    <name evidence="10" type="ORF">CCO03_07110</name>
</gene>
<evidence type="ECO:0000256" key="4">
    <source>
        <dbReference type="ARBA" id="ARBA00022833"/>
    </source>
</evidence>
<evidence type="ECO:0000313" key="11">
    <source>
        <dbReference type="Proteomes" id="UP000196138"/>
    </source>
</evidence>
<evidence type="ECO:0000256" key="5">
    <source>
        <dbReference type="ARBA" id="ARBA00023049"/>
    </source>
</evidence>